<dbReference type="Pfam" id="PF16762">
    <property type="entry name" value="RHH_6"/>
    <property type="match status" value="1"/>
</dbReference>
<dbReference type="InterPro" id="IPR013321">
    <property type="entry name" value="Arc_rbn_hlx_hlx"/>
</dbReference>
<accession>A0ABY4SBM8</accession>
<reference evidence="2" key="1">
    <citation type="submission" date="2022-05" db="EMBL/GenBank/DDBJ databases">
        <title>An RpoN-dependent PEP-CTERM gene is involved in floc formation of an Aquincola tertiaricarbonis strain.</title>
        <authorList>
            <person name="Qiu D."/>
            <person name="Xia M."/>
        </authorList>
    </citation>
    <scope>NUCLEOTIDE SEQUENCE</scope>
    <source>
        <strain evidence="2">RN12</strain>
    </source>
</reference>
<gene>
    <name evidence="2" type="ORF">MW290_28395</name>
</gene>
<protein>
    <submittedName>
        <fullName evidence="2">Ribbon-helix-helix domain-containing protein</fullName>
    </submittedName>
</protein>
<evidence type="ECO:0000313" key="2">
    <source>
        <dbReference type="EMBL" id="URI09482.1"/>
    </source>
</evidence>
<sequence>MAGDNMARWSVMVSKETDLALRSFLGARGGRKGDLSKFIEEAVRWRMLDESMQQAREGFADLSADELQNLVDEAVTAVRLARPSPGSTDT</sequence>
<dbReference type="RefSeq" id="WP_250197710.1">
    <property type="nucleotide sequence ID" value="NZ_CP097636.1"/>
</dbReference>
<dbReference type="EMBL" id="CP097636">
    <property type="protein sequence ID" value="URI09482.1"/>
    <property type="molecule type" value="Genomic_DNA"/>
</dbReference>
<keyword evidence="3" id="KW-1185">Reference proteome</keyword>
<evidence type="ECO:0000313" key="3">
    <source>
        <dbReference type="Proteomes" id="UP001056201"/>
    </source>
</evidence>
<proteinExistence type="predicted"/>
<name>A0ABY4SBM8_AQUTE</name>
<dbReference type="Gene3D" id="1.10.1220.10">
    <property type="entry name" value="Met repressor-like"/>
    <property type="match status" value="1"/>
</dbReference>
<feature type="domain" description="XACb0070 ribbon-helix-helix" evidence="1">
    <location>
        <begin position="6"/>
        <end position="78"/>
    </location>
</feature>
<evidence type="ECO:0000259" key="1">
    <source>
        <dbReference type="Pfam" id="PF16762"/>
    </source>
</evidence>
<organism evidence="2 3">
    <name type="scientific">Aquincola tertiaricarbonis</name>
    <dbReference type="NCBI Taxonomy" id="391953"/>
    <lineage>
        <taxon>Bacteria</taxon>
        <taxon>Pseudomonadati</taxon>
        <taxon>Pseudomonadota</taxon>
        <taxon>Betaproteobacteria</taxon>
        <taxon>Burkholderiales</taxon>
        <taxon>Sphaerotilaceae</taxon>
        <taxon>Aquincola</taxon>
    </lineage>
</organism>
<dbReference type="Proteomes" id="UP001056201">
    <property type="component" value="Chromosome 2"/>
</dbReference>
<dbReference type="InterPro" id="IPR031914">
    <property type="entry name" value="XACb0070_RHH_dom"/>
</dbReference>